<evidence type="ECO:0000256" key="2">
    <source>
        <dbReference type="ARBA" id="ARBA00010868"/>
    </source>
</evidence>
<accession>A0A8C4RQH2</accession>
<dbReference type="InterPro" id="IPR001811">
    <property type="entry name" value="Chemokine_IL8-like_dom"/>
</dbReference>
<keyword evidence="9" id="KW-0145">Chemotaxis</keyword>
<evidence type="ECO:0000259" key="10">
    <source>
        <dbReference type="SMART" id="SM00199"/>
    </source>
</evidence>
<evidence type="ECO:0000313" key="12">
    <source>
        <dbReference type="Proteomes" id="UP000694620"/>
    </source>
</evidence>
<sequence>MKSSAVFIAVVLFAGLCSQISGQSKLDTNQPSKCCFSYLETRIPLRMVSNYERTRSDCTKPGIVFTTRKGHLLCADPEQKWVKDSVDHLNAIFKAYPEDLKTDAPSVGKK</sequence>
<comment type="similarity">
    <text evidence="2 9">Belongs to the intercrine beta (chemokine CC) family.</text>
</comment>
<dbReference type="CDD" id="cd00272">
    <property type="entry name" value="Chemokine_CC"/>
    <property type="match status" value="1"/>
</dbReference>
<keyword evidence="5 9" id="KW-0732">Signal</keyword>
<dbReference type="Gene3D" id="2.40.50.40">
    <property type="match status" value="1"/>
</dbReference>
<dbReference type="SMART" id="SM00199">
    <property type="entry name" value="SCY"/>
    <property type="match status" value="1"/>
</dbReference>
<evidence type="ECO:0000313" key="11">
    <source>
        <dbReference type="Ensembl" id="ENSECRP00000005244.1"/>
    </source>
</evidence>
<evidence type="ECO:0000256" key="4">
    <source>
        <dbReference type="ARBA" id="ARBA00022525"/>
    </source>
</evidence>
<evidence type="ECO:0000256" key="3">
    <source>
        <dbReference type="ARBA" id="ARBA00022514"/>
    </source>
</evidence>
<dbReference type="GO" id="GO:0005615">
    <property type="term" value="C:extracellular space"/>
    <property type="evidence" value="ECO:0007669"/>
    <property type="project" value="UniProtKB-KW"/>
</dbReference>
<dbReference type="Pfam" id="PF00048">
    <property type="entry name" value="IL8"/>
    <property type="match status" value="1"/>
</dbReference>
<organism evidence="11 12">
    <name type="scientific">Erpetoichthys calabaricus</name>
    <name type="common">Rope fish</name>
    <name type="synonym">Calamoichthys calabaricus</name>
    <dbReference type="NCBI Taxonomy" id="27687"/>
    <lineage>
        <taxon>Eukaryota</taxon>
        <taxon>Metazoa</taxon>
        <taxon>Chordata</taxon>
        <taxon>Craniata</taxon>
        <taxon>Vertebrata</taxon>
        <taxon>Euteleostomi</taxon>
        <taxon>Actinopterygii</taxon>
        <taxon>Polypteriformes</taxon>
        <taxon>Polypteridae</taxon>
        <taxon>Erpetoichthys</taxon>
    </lineage>
</organism>
<evidence type="ECO:0000256" key="7">
    <source>
        <dbReference type="ARBA" id="ARBA00044740"/>
    </source>
</evidence>
<dbReference type="Ensembl" id="ENSECRT00000005335.1">
    <property type="protein sequence ID" value="ENSECRP00000005244.1"/>
    <property type="gene ID" value="ENSECRG00000003534.1"/>
</dbReference>
<dbReference type="InterPro" id="IPR000827">
    <property type="entry name" value="Chemokine_CC_CS"/>
</dbReference>
<reference evidence="11" key="2">
    <citation type="submission" date="2025-08" db="UniProtKB">
        <authorList>
            <consortium name="Ensembl"/>
        </authorList>
    </citation>
    <scope>IDENTIFICATION</scope>
</reference>
<comment type="function">
    <text evidence="7">Monokine with inflammatory and chemokinetic properties. Binds to CCR1, CCR4 and CCR5. One of the major HIV-suppressive factors produced by CD8+ T-cells. Recombinant MIP-1-alpha induces a dose-dependent inhibition of different strains of HIV-1, HIV-2, and simian immunodeficiency virus (SIV).</text>
</comment>
<feature type="signal peptide" evidence="9">
    <location>
        <begin position="1"/>
        <end position="22"/>
    </location>
</feature>
<evidence type="ECO:0000256" key="1">
    <source>
        <dbReference type="ARBA" id="ARBA00004613"/>
    </source>
</evidence>
<dbReference type="GO" id="GO:0008009">
    <property type="term" value="F:chemokine activity"/>
    <property type="evidence" value="ECO:0007669"/>
    <property type="project" value="InterPro"/>
</dbReference>
<comment type="subcellular location">
    <subcellularLocation>
        <location evidence="1 9">Secreted</location>
    </subcellularLocation>
</comment>
<dbReference type="PANTHER" id="PTHR12015">
    <property type="entry name" value="SMALL INDUCIBLE CYTOKINE A"/>
    <property type="match status" value="1"/>
</dbReference>
<dbReference type="InterPro" id="IPR036048">
    <property type="entry name" value="Interleukin_8-like_sf"/>
</dbReference>
<feature type="chain" id="PRO_5034276310" description="C-C motif chemokine" evidence="9">
    <location>
        <begin position="23"/>
        <end position="110"/>
    </location>
</feature>
<dbReference type="InterPro" id="IPR039809">
    <property type="entry name" value="Chemokine_b/g/d"/>
</dbReference>
<dbReference type="PROSITE" id="PS00472">
    <property type="entry name" value="SMALL_CYTOKINES_CC"/>
    <property type="match status" value="1"/>
</dbReference>
<dbReference type="FunFam" id="2.40.50.40:FF:000002">
    <property type="entry name" value="C-C motif chemokine"/>
    <property type="match status" value="1"/>
</dbReference>
<dbReference type="PANTHER" id="PTHR12015:SF183">
    <property type="entry name" value="C-C MOTIF CHEMOKINE 3"/>
    <property type="match status" value="1"/>
</dbReference>
<keyword evidence="4 9" id="KW-0964">Secreted</keyword>
<evidence type="ECO:0000256" key="9">
    <source>
        <dbReference type="RuleBase" id="RU361150"/>
    </source>
</evidence>
<dbReference type="AlphaFoldDB" id="A0A8C4RQH2"/>
<protein>
    <recommendedName>
        <fullName evidence="9">C-C motif chemokine</fullName>
    </recommendedName>
</protein>
<keyword evidence="6" id="KW-1015">Disulfide bond</keyword>
<keyword evidence="3 9" id="KW-0202">Cytokine</keyword>
<feature type="domain" description="Chemokine interleukin-8-like" evidence="10">
    <location>
        <begin position="31"/>
        <end position="89"/>
    </location>
</feature>
<proteinExistence type="inferred from homology"/>
<comment type="subunit">
    <text evidence="8">Self-associates. Also heterodimer of MIP-1-alpha(4-69) and MIP-1-beta(3-69). Interacts with CCR1.</text>
</comment>
<dbReference type="SUPFAM" id="SSF54117">
    <property type="entry name" value="Interleukin 8-like chemokines"/>
    <property type="match status" value="1"/>
</dbReference>
<gene>
    <name evidence="11" type="primary">LOC114648328</name>
</gene>
<dbReference type="GeneTree" id="ENSGT01100000263482"/>
<dbReference type="GO" id="GO:0006955">
    <property type="term" value="P:immune response"/>
    <property type="evidence" value="ECO:0007669"/>
    <property type="project" value="InterPro"/>
</dbReference>
<keyword evidence="12" id="KW-1185">Reference proteome</keyword>
<reference evidence="11" key="1">
    <citation type="submission" date="2021-06" db="EMBL/GenBank/DDBJ databases">
        <authorList>
            <consortium name="Wellcome Sanger Institute Data Sharing"/>
        </authorList>
    </citation>
    <scope>NUCLEOTIDE SEQUENCE [LARGE SCALE GENOMIC DNA]</scope>
</reference>
<evidence type="ECO:0000256" key="6">
    <source>
        <dbReference type="ARBA" id="ARBA00023157"/>
    </source>
</evidence>
<evidence type="ECO:0000256" key="5">
    <source>
        <dbReference type="ARBA" id="ARBA00022729"/>
    </source>
</evidence>
<name>A0A8C4RQH2_ERPCA</name>
<reference evidence="11" key="3">
    <citation type="submission" date="2025-09" db="UniProtKB">
        <authorList>
            <consortium name="Ensembl"/>
        </authorList>
    </citation>
    <scope>IDENTIFICATION</scope>
</reference>
<dbReference type="Proteomes" id="UP000694620">
    <property type="component" value="Chromosome 3"/>
</dbReference>
<evidence type="ECO:0000256" key="8">
    <source>
        <dbReference type="ARBA" id="ARBA00046726"/>
    </source>
</evidence>